<feature type="domain" description="FAD-binding" evidence="2">
    <location>
        <begin position="26"/>
        <end position="228"/>
    </location>
</feature>
<organism evidence="3 4">
    <name type="scientific">Mangrovimicrobium sediminis</name>
    <dbReference type="NCBI Taxonomy" id="2562682"/>
    <lineage>
        <taxon>Bacteria</taxon>
        <taxon>Pseudomonadati</taxon>
        <taxon>Pseudomonadota</taxon>
        <taxon>Gammaproteobacteria</taxon>
        <taxon>Cellvibrionales</taxon>
        <taxon>Halieaceae</taxon>
        <taxon>Mangrovimicrobium</taxon>
    </lineage>
</organism>
<dbReference type="OrthoDB" id="103324at2"/>
<dbReference type="GO" id="GO:0071949">
    <property type="term" value="F:FAD binding"/>
    <property type="evidence" value="ECO:0007669"/>
    <property type="project" value="InterPro"/>
</dbReference>
<proteinExistence type="predicted"/>
<keyword evidence="4" id="KW-1185">Reference proteome</keyword>
<dbReference type="Gene3D" id="3.50.50.60">
    <property type="entry name" value="FAD/NAD(P)-binding domain"/>
    <property type="match status" value="1"/>
</dbReference>
<dbReference type="InterPro" id="IPR002938">
    <property type="entry name" value="FAD-bd"/>
</dbReference>
<comment type="caution">
    <text evidence="3">The sequence shown here is derived from an EMBL/GenBank/DDBJ whole genome shotgun (WGS) entry which is preliminary data.</text>
</comment>
<dbReference type="PANTHER" id="PTHR43747:SF1">
    <property type="entry name" value="SLR1998 PROTEIN"/>
    <property type="match status" value="1"/>
</dbReference>
<accession>A0A4Z0M050</accession>
<dbReference type="PANTHER" id="PTHR43747">
    <property type="entry name" value="FAD-BINDING PROTEIN"/>
    <property type="match status" value="1"/>
</dbReference>
<dbReference type="InterPro" id="IPR036188">
    <property type="entry name" value="FAD/NAD-bd_sf"/>
</dbReference>
<dbReference type="Pfam" id="PF01494">
    <property type="entry name" value="FAD_binding_3"/>
    <property type="match status" value="1"/>
</dbReference>
<sequence>MPCLADRRNAEQPSPGSKPMNSKRQDVIIAGGGLAGLGLARQLITQRPDLDIVVLERNRFPVDETVAKVGESTVEVASRYFCHTLELGEHFHDSHLQKFGLRCFFGAPQDDFSQHDELGVSQRFPLPTFQLERGAMENHLYRELLERGVRIDHGVQIQSIDMSPRNHRLSFVDGEQEREYSGRWLVDCTGRYGLVKRQLGLARPSPHRGNAIWFRVDKTIKIDEWSGDAAWRERMVLDGKRWLSTNHLMGPGYWVWIIPLGSGATSIGIVMDDQAFETAAISDYPGALAWLSRNHPQCAAALEGSRLLDFVALRDYSYDCKQMFSDEGWGLTGESGVFSDPFYSPGSDFIALANEILSHLIIADSRGTDIAFETRALEFFYTSFFSNTLSLYTDQYGGFGDRTMMSVKLVWDYSFYWGVLALLYYKGAVADIQLLRRINSQLLEAISLNAQMQGLLRERASQRLVQPAAGVFVDQYQIPVLHQLIGQLHDESLSLEQALPVSVALLRELVPAMADLLGETPQRQVSDSERQHLGDFRQAVLA</sequence>
<dbReference type="InterPro" id="IPR050816">
    <property type="entry name" value="Flavin-dep_Halogenase_NPB"/>
</dbReference>
<gene>
    <name evidence="3" type="ORF">E4634_14230</name>
</gene>
<evidence type="ECO:0000259" key="2">
    <source>
        <dbReference type="Pfam" id="PF01494"/>
    </source>
</evidence>
<dbReference type="SUPFAM" id="SSF51905">
    <property type="entry name" value="FAD/NAD(P)-binding domain"/>
    <property type="match status" value="1"/>
</dbReference>
<protein>
    <submittedName>
        <fullName evidence="3">Halogenase</fullName>
    </submittedName>
</protein>
<evidence type="ECO:0000313" key="3">
    <source>
        <dbReference type="EMBL" id="TGD72675.1"/>
    </source>
</evidence>
<dbReference type="Proteomes" id="UP000298050">
    <property type="component" value="Unassembled WGS sequence"/>
</dbReference>
<evidence type="ECO:0000256" key="1">
    <source>
        <dbReference type="SAM" id="MobiDB-lite"/>
    </source>
</evidence>
<dbReference type="AlphaFoldDB" id="A0A4Z0M050"/>
<reference evidence="3 4" key="1">
    <citation type="submission" date="2019-04" db="EMBL/GenBank/DDBJ databases">
        <title>Taxonomy of novel Haliea sp. from mangrove soil of West Coast of India.</title>
        <authorList>
            <person name="Verma A."/>
            <person name="Kumar P."/>
            <person name="Krishnamurthi S."/>
        </authorList>
    </citation>
    <scope>NUCLEOTIDE SEQUENCE [LARGE SCALE GENOMIC DNA]</scope>
    <source>
        <strain evidence="3 4">SAOS-164</strain>
    </source>
</reference>
<feature type="compositionally biased region" description="Basic and acidic residues" evidence="1">
    <location>
        <begin position="1"/>
        <end position="10"/>
    </location>
</feature>
<feature type="region of interest" description="Disordered" evidence="1">
    <location>
        <begin position="1"/>
        <end position="23"/>
    </location>
</feature>
<name>A0A4Z0M050_9GAMM</name>
<dbReference type="EMBL" id="SRLE01000009">
    <property type="protein sequence ID" value="TGD72675.1"/>
    <property type="molecule type" value="Genomic_DNA"/>
</dbReference>
<feature type="compositionally biased region" description="Polar residues" evidence="1">
    <location>
        <begin position="11"/>
        <end position="22"/>
    </location>
</feature>
<evidence type="ECO:0000313" key="4">
    <source>
        <dbReference type="Proteomes" id="UP000298050"/>
    </source>
</evidence>